<dbReference type="PANTHER" id="PTHR42987">
    <property type="entry name" value="PEPTIDASE S49"/>
    <property type="match status" value="1"/>
</dbReference>
<keyword evidence="3" id="KW-0378">Hydrolase</keyword>
<evidence type="ECO:0000313" key="7">
    <source>
        <dbReference type="EMBL" id="KXB06054.1"/>
    </source>
</evidence>
<comment type="similarity">
    <text evidence="1">Belongs to the peptidase S49 family.</text>
</comment>
<protein>
    <recommendedName>
        <fullName evidence="6">Peptidase S49 domain-containing protein</fullName>
    </recommendedName>
</protein>
<name>A0A133VI07_9EURY</name>
<evidence type="ECO:0000259" key="6">
    <source>
        <dbReference type="Pfam" id="PF01343"/>
    </source>
</evidence>
<evidence type="ECO:0000256" key="1">
    <source>
        <dbReference type="ARBA" id="ARBA00008683"/>
    </source>
</evidence>
<accession>A0A133VI07</accession>
<keyword evidence="5" id="KW-0812">Transmembrane</keyword>
<evidence type="ECO:0000256" key="3">
    <source>
        <dbReference type="ARBA" id="ARBA00022801"/>
    </source>
</evidence>
<dbReference type="Proteomes" id="UP000070491">
    <property type="component" value="Unassembled WGS sequence"/>
</dbReference>
<reference evidence="7 8" key="1">
    <citation type="journal article" date="2016" name="Sci. Rep.">
        <title>Metabolic traits of an uncultured archaeal lineage -MSBL1- from brine pools of the Red Sea.</title>
        <authorList>
            <person name="Mwirichia R."/>
            <person name="Alam I."/>
            <person name="Rashid M."/>
            <person name="Vinu M."/>
            <person name="Ba-Alawi W."/>
            <person name="Anthony Kamau A."/>
            <person name="Kamanda Ngugi D."/>
            <person name="Goker M."/>
            <person name="Klenk H.P."/>
            <person name="Bajic V."/>
            <person name="Stingl U."/>
        </authorList>
    </citation>
    <scope>NUCLEOTIDE SEQUENCE [LARGE SCALE GENOMIC DNA]</scope>
    <source>
        <strain evidence="7">SCGC-AAA382F02</strain>
    </source>
</reference>
<dbReference type="Gene3D" id="6.20.330.10">
    <property type="match status" value="1"/>
</dbReference>
<comment type="caution">
    <text evidence="7">The sequence shown here is derived from an EMBL/GenBank/DDBJ whole genome shotgun (WGS) entry which is preliminary data.</text>
</comment>
<dbReference type="Pfam" id="PF01343">
    <property type="entry name" value="Peptidase_S49"/>
    <property type="match status" value="1"/>
</dbReference>
<dbReference type="InterPro" id="IPR029045">
    <property type="entry name" value="ClpP/crotonase-like_dom_sf"/>
</dbReference>
<keyword evidence="4" id="KW-0720">Serine protease</keyword>
<dbReference type="PANTHER" id="PTHR42987:SF4">
    <property type="entry name" value="PROTEASE SOHB-RELATED"/>
    <property type="match status" value="1"/>
</dbReference>
<dbReference type="InterPro" id="IPR002142">
    <property type="entry name" value="Peptidase_S49"/>
</dbReference>
<keyword evidence="2" id="KW-0645">Protease</keyword>
<dbReference type="Gene3D" id="3.90.226.10">
    <property type="entry name" value="2-enoyl-CoA Hydratase, Chain A, domain 1"/>
    <property type="match status" value="1"/>
</dbReference>
<dbReference type="AlphaFoldDB" id="A0A133VI07"/>
<keyword evidence="8" id="KW-1185">Reference proteome</keyword>
<keyword evidence="5" id="KW-0472">Membrane</keyword>
<dbReference type="NCBIfam" id="TIGR00706">
    <property type="entry name" value="SppA_dom"/>
    <property type="match status" value="1"/>
</dbReference>
<evidence type="ECO:0000313" key="8">
    <source>
        <dbReference type="Proteomes" id="UP000070491"/>
    </source>
</evidence>
<dbReference type="EMBL" id="LHYG01000017">
    <property type="protein sequence ID" value="KXB06054.1"/>
    <property type="molecule type" value="Genomic_DNA"/>
</dbReference>
<feature type="transmembrane region" description="Helical" evidence="5">
    <location>
        <begin position="21"/>
        <end position="42"/>
    </location>
</feature>
<dbReference type="InterPro" id="IPR047272">
    <property type="entry name" value="S49_SppA_C"/>
</dbReference>
<dbReference type="GO" id="GO:0006508">
    <property type="term" value="P:proteolysis"/>
    <property type="evidence" value="ECO:0007669"/>
    <property type="project" value="UniProtKB-KW"/>
</dbReference>
<proteinExistence type="inferred from homology"/>
<evidence type="ECO:0000256" key="4">
    <source>
        <dbReference type="ARBA" id="ARBA00022825"/>
    </source>
</evidence>
<dbReference type="GO" id="GO:0008236">
    <property type="term" value="F:serine-type peptidase activity"/>
    <property type="evidence" value="ECO:0007669"/>
    <property type="project" value="UniProtKB-KW"/>
</dbReference>
<evidence type="ECO:0000256" key="2">
    <source>
        <dbReference type="ARBA" id="ARBA00022670"/>
    </source>
</evidence>
<feature type="domain" description="Peptidase S49" evidence="6">
    <location>
        <begin position="103"/>
        <end position="252"/>
    </location>
</feature>
<sequence length="268" mass="30008">MRREVPRRRPKKKPRSLLSKLVVLVVLLALIVGGIAFIYSSWTEAPSAKIGVLNINGYVGDFEYADLAEKARNDSSIKAVVLKINSPGGSVSASFQTETSISKLQQEKPVVGSMQQYAASGAYLIASAADNLYAYEHTTTAGLGVIAVWVSYEDYFENKGIDYFVWKTGEQKDMFSIWRKPTPEENEYLQELVENYQDSLFFRIGQNRPNAQLDNIRDGLTVSGWDALELNLIDGLKTYKQSVKKAAEMAGLEEGEYSKVKLSEYFKE</sequence>
<organism evidence="7 8">
    <name type="scientific">candidate division MSBL1 archaeon SCGC-AAA382F02</name>
    <dbReference type="NCBI Taxonomy" id="1698282"/>
    <lineage>
        <taxon>Archaea</taxon>
        <taxon>Methanobacteriati</taxon>
        <taxon>Methanobacteriota</taxon>
        <taxon>candidate division MSBL1</taxon>
    </lineage>
</organism>
<gene>
    <name evidence="7" type="ORF">AKJ53_01465</name>
</gene>
<keyword evidence="5" id="KW-1133">Transmembrane helix</keyword>
<dbReference type="CDD" id="cd07023">
    <property type="entry name" value="S49_Sppa_N_C"/>
    <property type="match status" value="1"/>
</dbReference>
<dbReference type="InterPro" id="IPR004635">
    <property type="entry name" value="Pept_S49_SppA"/>
</dbReference>
<evidence type="ECO:0000256" key="5">
    <source>
        <dbReference type="SAM" id="Phobius"/>
    </source>
</evidence>
<dbReference type="SUPFAM" id="SSF52096">
    <property type="entry name" value="ClpP/crotonase"/>
    <property type="match status" value="1"/>
</dbReference>